<evidence type="ECO:0000256" key="2">
    <source>
        <dbReference type="ARBA" id="ARBA00022837"/>
    </source>
</evidence>
<dbReference type="InterPro" id="IPR002048">
    <property type="entry name" value="EF_hand_dom"/>
</dbReference>
<evidence type="ECO:0000259" key="4">
    <source>
        <dbReference type="PROSITE" id="PS51725"/>
    </source>
</evidence>
<dbReference type="Proteomes" id="UP000250572">
    <property type="component" value="Unassembled WGS sequence"/>
</dbReference>
<evidence type="ECO:0000313" key="6">
    <source>
        <dbReference type="Proteomes" id="UP000250572"/>
    </source>
</evidence>
<organism evidence="5 6">
    <name type="scientific">Gambusia affinis</name>
    <name type="common">Western mosquitofish</name>
    <name type="synonym">Heterandria affinis</name>
    <dbReference type="NCBI Taxonomy" id="33528"/>
    <lineage>
        <taxon>Eukaryota</taxon>
        <taxon>Metazoa</taxon>
        <taxon>Chordata</taxon>
        <taxon>Craniata</taxon>
        <taxon>Vertebrata</taxon>
        <taxon>Euteleostomi</taxon>
        <taxon>Actinopterygii</taxon>
        <taxon>Neopterygii</taxon>
        <taxon>Teleostei</taxon>
        <taxon>Neoteleostei</taxon>
        <taxon>Acanthomorphata</taxon>
        <taxon>Ovalentaria</taxon>
        <taxon>Atherinomorphae</taxon>
        <taxon>Cyprinodontiformes</taxon>
        <taxon>Poeciliidae</taxon>
        <taxon>Poeciliinae</taxon>
        <taxon>Gambusia</taxon>
    </lineage>
</organism>
<dbReference type="GO" id="GO:0042984">
    <property type="term" value="P:regulation of amyloid precursor protein biosynthetic process"/>
    <property type="evidence" value="ECO:0007669"/>
    <property type="project" value="TreeGrafter"/>
</dbReference>
<dbReference type="STRING" id="33528.ENSGAFP00000028398"/>
<dbReference type="SUPFAM" id="SSF54909">
    <property type="entry name" value="Dimeric alpha+beta barrel"/>
    <property type="match status" value="1"/>
</dbReference>
<name>A0A315W5Q1_GAMAF</name>
<dbReference type="Gene3D" id="1.10.238.10">
    <property type="entry name" value="EF-hand"/>
    <property type="match status" value="1"/>
</dbReference>
<dbReference type="Pfam" id="PF03992">
    <property type="entry name" value="ABM"/>
    <property type="match status" value="1"/>
</dbReference>
<evidence type="ECO:0000259" key="3">
    <source>
        <dbReference type="PROSITE" id="PS50222"/>
    </source>
</evidence>
<feature type="domain" description="ABM" evidence="4">
    <location>
        <begin position="241"/>
        <end position="329"/>
    </location>
</feature>
<keyword evidence="2" id="KW-0106">Calcium</keyword>
<dbReference type="InterPro" id="IPR039862">
    <property type="entry name" value="NECAB1/2/3"/>
</dbReference>
<dbReference type="GO" id="GO:0005783">
    <property type="term" value="C:endoplasmic reticulum"/>
    <property type="evidence" value="ECO:0007669"/>
    <property type="project" value="TreeGrafter"/>
</dbReference>
<dbReference type="EMBL" id="NHOQ01000318">
    <property type="protein sequence ID" value="PWA30949.1"/>
    <property type="molecule type" value="Genomic_DNA"/>
</dbReference>
<dbReference type="PROSITE" id="PS51725">
    <property type="entry name" value="ABM"/>
    <property type="match status" value="1"/>
</dbReference>
<dbReference type="FunFam" id="1.10.238.10:FF:000490">
    <property type="entry name" value="N-terminal EF-hand calcium binding protein 3"/>
    <property type="match status" value="1"/>
</dbReference>
<reference evidence="5 6" key="1">
    <citation type="journal article" date="2018" name="G3 (Bethesda)">
        <title>A High-Quality Reference Genome for the Invasive Mosquitofish Gambusia affinis Using a Chicago Library.</title>
        <authorList>
            <person name="Hoffberg S.L."/>
            <person name="Troendle N.J."/>
            <person name="Glenn T.C."/>
            <person name="Mahmud O."/>
            <person name="Louha S."/>
            <person name="Chalopin D."/>
            <person name="Bennetzen J.L."/>
            <person name="Mauricio R."/>
        </authorList>
    </citation>
    <scope>NUCLEOTIDE SEQUENCE [LARGE SCALE GENOMIC DNA]</scope>
    <source>
        <strain evidence="5">NE01/NJP1002.9</strain>
        <tissue evidence="5">Muscle</tissue>
    </source>
</reference>
<dbReference type="PROSITE" id="PS50222">
    <property type="entry name" value="EF_HAND_2"/>
    <property type="match status" value="1"/>
</dbReference>
<dbReference type="SUPFAM" id="SSF47473">
    <property type="entry name" value="EF-hand"/>
    <property type="match status" value="1"/>
</dbReference>
<dbReference type="PANTHER" id="PTHR12178:SF3">
    <property type="entry name" value="N-TERMINAL EF-HAND CALCIUM-BINDING PROTEIN 3"/>
    <property type="match status" value="1"/>
</dbReference>
<gene>
    <name evidence="5" type="ORF">CCH79_00010631</name>
</gene>
<protein>
    <recommendedName>
        <fullName evidence="7">EF-hand domain-containing protein</fullName>
    </recommendedName>
</protein>
<proteinExistence type="predicted"/>
<evidence type="ECO:0000256" key="1">
    <source>
        <dbReference type="ARBA" id="ARBA00022723"/>
    </source>
</evidence>
<dbReference type="Gene3D" id="3.30.70.100">
    <property type="match status" value="1"/>
</dbReference>
<dbReference type="InterPro" id="IPR018247">
    <property type="entry name" value="EF_Hand_1_Ca_BS"/>
</dbReference>
<keyword evidence="1" id="KW-0479">Metal-binding</keyword>
<dbReference type="InterPro" id="IPR011008">
    <property type="entry name" value="Dimeric_a/b-barrel"/>
</dbReference>
<keyword evidence="6" id="KW-1185">Reference proteome</keyword>
<feature type="domain" description="EF-hand" evidence="3">
    <location>
        <begin position="32"/>
        <end position="67"/>
    </location>
</feature>
<dbReference type="PANTHER" id="PTHR12178">
    <property type="entry name" value="EF-HAND DOMAIN-CONTAINING PROTEIN"/>
    <property type="match status" value="1"/>
</dbReference>
<dbReference type="InterPro" id="IPR007138">
    <property type="entry name" value="ABM_dom"/>
</dbReference>
<evidence type="ECO:0008006" key="7">
    <source>
        <dbReference type="Google" id="ProtNLM"/>
    </source>
</evidence>
<dbReference type="InterPro" id="IPR011992">
    <property type="entry name" value="EF-hand-dom_pair"/>
</dbReference>
<evidence type="ECO:0000313" key="5">
    <source>
        <dbReference type="EMBL" id="PWA30949.1"/>
    </source>
</evidence>
<accession>A0A315W5Q1</accession>
<dbReference type="PROSITE" id="PS00018">
    <property type="entry name" value="EF_HAND_1"/>
    <property type="match status" value="1"/>
</dbReference>
<dbReference type="GO" id="GO:0000137">
    <property type="term" value="C:Golgi cis cisterna"/>
    <property type="evidence" value="ECO:0007669"/>
    <property type="project" value="TreeGrafter"/>
</dbReference>
<dbReference type="GO" id="GO:0005509">
    <property type="term" value="F:calcium ion binding"/>
    <property type="evidence" value="ECO:0007669"/>
    <property type="project" value="InterPro"/>
</dbReference>
<dbReference type="AlphaFoldDB" id="A0A315W5Q1"/>
<comment type="caution">
    <text evidence="5">The sequence shown here is derived from an EMBL/GenBank/DDBJ whole genome shotgun (WGS) entry which is preliminary data.</text>
</comment>
<sequence>MLACTELITMCLQSAKHEHLRKQQELDYNQNQGFALFQDIFCRADKNDDGKLSMEEFQSYFADGVLTDEQMQELYYSIDRQQTDNLDIDKLSAYFTPHLGEYVDVLSALEKLNVAILKAMDKTKEEYQGSSVLGQFVTRFLLRETSSQIQSLQSSLDCATEAVHDLGCTGRRMVKKPEDLPIQRVPKRPNRRIQKNMCISPTDPYSGMLTTGVSVEPDNHWGSQINQLEELMDKLDCENILLVQRQMSVKERDVEQFQQALKIYTDATSSQLNNLHVSVQNLPDRSCFIMYEFWQDRLSWMSYLQSSISKTFQRCIIDSLEEPEIVSTMLLPESRR</sequence>